<dbReference type="PANTHER" id="PTHR47893:SF1">
    <property type="entry name" value="REGULATORY PROTEIN PCHR"/>
    <property type="match status" value="1"/>
</dbReference>
<accession>A0A5S5DPT1</accession>
<dbReference type="InterPro" id="IPR018060">
    <property type="entry name" value="HTH_AraC"/>
</dbReference>
<name>A0A5S5DPT1_9SPHI</name>
<dbReference type="Proteomes" id="UP000325105">
    <property type="component" value="Unassembled WGS sequence"/>
</dbReference>
<dbReference type="Pfam" id="PF12833">
    <property type="entry name" value="HTH_18"/>
    <property type="match status" value="1"/>
</dbReference>
<dbReference type="PROSITE" id="PS00041">
    <property type="entry name" value="HTH_ARAC_FAMILY_1"/>
    <property type="match status" value="1"/>
</dbReference>
<dbReference type="InterPro" id="IPR020449">
    <property type="entry name" value="Tscrpt_reg_AraC-type_HTH"/>
</dbReference>
<dbReference type="PANTHER" id="PTHR47893">
    <property type="entry name" value="REGULATORY PROTEIN PCHR"/>
    <property type="match status" value="1"/>
</dbReference>
<dbReference type="Gene3D" id="1.10.10.60">
    <property type="entry name" value="Homeodomain-like"/>
    <property type="match status" value="2"/>
</dbReference>
<organism evidence="5 6">
    <name type="scientific">Sphingobacterium allocomposti</name>
    <dbReference type="NCBI Taxonomy" id="415956"/>
    <lineage>
        <taxon>Bacteria</taxon>
        <taxon>Pseudomonadati</taxon>
        <taxon>Bacteroidota</taxon>
        <taxon>Sphingobacteriia</taxon>
        <taxon>Sphingobacteriales</taxon>
        <taxon>Sphingobacteriaceae</taxon>
        <taxon>Sphingobacterium</taxon>
    </lineage>
</organism>
<gene>
    <name evidence="5" type="ORF">BC792_102106</name>
</gene>
<evidence type="ECO:0000313" key="6">
    <source>
        <dbReference type="Proteomes" id="UP000325105"/>
    </source>
</evidence>
<dbReference type="GO" id="GO:0043565">
    <property type="term" value="F:sequence-specific DNA binding"/>
    <property type="evidence" value="ECO:0007669"/>
    <property type="project" value="InterPro"/>
</dbReference>
<keyword evidence="3" id="KW-0804">Transcription</keyword>
<dbReference type="SMART" id="SM00342">
    <property type="entry name" value="HTH_ARAC"/>
    <property type="match status" value="1"/>
</dbReference>
<keyword evidence="1" id="KW-0805">Transcription regulation</keyword>
<dbReference type="PRINTS" id="PR00032">
    <property type="entry name" value="HTHARAC"/>
</dbReference>
<dbReference type="GO" id="GO:0003700">
    <property type="term" value="F:DNA-binding transcription factor activity"/>
    <property type="evidence" value="ECO:0007669"/>
    <property type="project" value="InterPro"/>
</dbReference>
<evidence type="ECO:0000256" key="3">
    <source>
        <dbReference type="ARBA" id="ARBA00023163"/>
    </source>
</evidence>
<comment type="caution">
    <text evidence="5">The sequence shown here is derived from an EMBL/GenBank/DDBJ whole genome shotgun (WGS) entry which is preliminary data.</text>
</comment>
<dbReference type="AlphaFoldDB" id="A0A5S5DPT1"/>
<keyword evidence="2" id="KW-0238">DNA-binding</keyword>
<reference evidence="5 6" key="1">
    <citation type="submission" date="2019-07" db="EMBL/GenBank/DDBJ databases">
        <title>Genomic Encyclopedia of Archaeal and Bacterial Type Strains, Phase II (KMG-II): from individual species to whole genera.</title>
        <authorList>
            <person name="Goeker M."/>
        </authorList>
    </citation>
    <scope>NUCLEOTIDE SEQUENCE [LARGE SCALE GENOMIC DNA]</scope>
    <source>
        <strain evidence="5 6">DSM 18850</strain>
    </source>
</reference>
<sequence length="320" mass="37687">MRVKSKIVELSEWLFIEEVPDSYDPNRPLEEHRSVIDNEAMHMEIFHLSTSGLFILHTKMLFEQAMHIHIDIEGEAVTSQFVFFKSADNKLPYGMSRHNIRYIPSAKTVHGVKENIEYSYFIAVISKEYYLNLIKRDSLLHEHFMQEIEKGQYASFSEEDLTATYEMQHTITELVESRKTGEIRRLHTESRVVELLMYQFEQYNEKNGKHAPLFNEDDIARLELARQILEQRLSNPPTQKELAAEVLMSESKLRKDFKEYFSVTIHDYLTRIRMEKARSYLLDDKMSVYKVALLTGFGHQNNFSSAFKKYYGISPGELKF</sequence>
<protein>
    <submittedName>
        <fullName evidence="5">AraC family transcriptional regulator</fullName>
    </submittedName>
</protein>
<dbReference type="InterPro" id="IPR053142">
    <property type="entry name" value="PchR_regulatory_protein"/>
</dbReference>
<dbReference type="PROSITE" id="PS01124">
    <property type="entry name" value="HTH_ARAC_FAMILY_2"/>
    <property type="match status" value="1"/>
</dbReference>
<dbReference type="EMBL" id="VNHX01000002">
    <property type="protein sequence ID" value="TYP97684.1"/>
    <property type="molecule type" value="Genomic_DNA"/>
</dbReference>
<evidence type="ECO:0000256" key="1">
    <source>
        <dbReference type="ARBA" id="ARBA00023015"/>
    </source>
</evidence>
<dbReference type="InterPro" id="IPR009057">
    <property type="entry name" value="Homeodomain-like_sf"/>
</dbReference>
<evidence type="ECO:0000259" key="4">
    <source>
        <dbReference type="PROSITE" id="PS01124"/>
    </source>
</evidence>
<dbReference type="SUPFAM" id="SSF46689">
    <property type="entry name" value="Homeodomain-like"/>
    <property type="match status" value="2"/>
</dbReference>
<proteinExistence type="predicted"/>
<feature type="domain" description="HTH araC/xylS-type" evidence="4">
    <location>
        <begin position="223"/>
        <end position="320"/>
    </location>
</feature>
<keyword evidence="6" id="KW-1185">Reference proteome</keyword>
<evidence type="ECO:0000256" key="2">
    <source>
        <dbReference type="ARBA" id="ARBA00023125"/>
    </source>
</evidence>
<evidence type="ECO:0000313" key="5">
    <source>
        <dbReference type="EMBL" id="TYP97684.1"/>
    </source>
</evidence>
<dbReference type="InterPro" id="IPR018062">
    <property type="entry name" value="HTH_AraC-typ_CS"/>
</dbReference>
<dbReference type="OrthoDB" id="799767at2"/>
<dbReference type="RefSeq" id="WP_148907339.1">
    <property type="nucleotide sequence ID" value="NZ_VNHX01000002.1"/>
</dbReference>